<organism evidence="6 7">
    <name type="scientific">Agrococcus citreus</name>
    <dbReference type="NCBI Taxonomy" id="84643"/>
    <lineage>
        <taxon>Bacteria</taxon>
        <taxon>Bacillati</taxon>
        <taxon>Actinomycetota</taxon>
        <taxon>Actinomycetes</taxon>
        <taxon>Micrococcales</taxon>
        <taxon>Microbacteriaceae</taxon>
        <taxon>Agrococcus</taxon>
    </lineage>
</organism>
<dbReference type="Gene3D" id="2.40.110.10">
    <property type="entry name" value="Butyryl-CoA Dehydrogenase, subunit A, domain 2"/>
    <property type="match status" value="1"/>
</dbReference>
<dbReference type="PIRSF" id="PIRSF000331">
    <property type="entry name" value="HpaA_HpaB"/>
    <property type="match status" value="1"/>
</dbReference>
<accession>A0ABP4JPL3</accession>
<evidence type="ECO:0000256" key="3">
    <source>
        <dbReference type="ARBA" id="ARBA00023002"/>
    </source>
</evidence>
<feature type="domain" description="HpaB/PvcC/4-BUDH C-terminal" evidence="4">
    <location>
        <begin position="285"/>
        <end position="483"/>
    </location>
</feature>
<dbReference type="RefSeq" id="WP_343921011.1">
    <property type="nucleotide sequence ID" value="NZ_BAAAKK010000005.1"/>
</dbReference>
<name>A0ABP4JPL3_9MICO</name>
<dbReference type="Proteomes" id="UP001501266">
    <property type="component" value="Unassembled WGS sequence"/>
</dbReference>
<keyword evidence="7" id="KW-1185">Reference proteome</keyword>
<proteinExistence type="predicted"/>
<dbReference type="Pfam" id="PF03241">
    <property type="entry name" value="HpaB"/>
    <property type="match status" value="1"/>
</dbReference>
<evidence type="ECO:0000313" key="6">
    <source>
        <dbReference type="EMBL" id="GAA1425897.1"/>
    </source>
</evidence>
<dbReference type="InterPro" id="IPR024677">
    <property type="entry name" value="HpaB/PvcC"/>
</dbReference>
<dbReference type="Gene3D" id="1.10.3140.10">
    <property type="entry name" value="4-hydroxybutyryl-coa dehydratase, domain 1"/>
    <property type="match status" value="1"/>
</dbReference>
<dbReference type="PIRSF" id="PIRSF500125">
    <property type="entry name" value="4_HPA_large"/>
    <property type="match status" value="1"/>
</dbReference>
<dbReference type="Pfam" id="PF11794">
    <property type="entry name" value="HpaB_N"/>
    <property type="match status" value="1"/>
</dbReference>
<reference evidence="7" key="1">
    <citation type="journal article" date="2019" name="Int. J. Syst. Evol. Microbiol.">
        <title>The Global Catalogue of Microorganisms (GCM) 10K type strain sequencing project: providing services to taxonomists for standard genome sequencing and annotation.</title>
        <authorList>
            <consortium name="The Broad Institute Genomics Platform"/>
            <consortium name="The Broad Institute Genome Sequencing Center for Infectious Disease"/>
            <person name="Wu L."/>
            <person name="Ma J."/>
        </authorList>
    </citation>
    <scope>NUCLEOTIDE SEQUENCE [LARGE SCALE GENOMIC DNA]</scope>
    <source>
        <strain evidence="7">JCM 12398</strain>
    </source>
</reference>
<keyword evidence="2" id="KW-0274">FAD</keyword>
<gene>
    <name evidence="6" type="ORF">GCM10009640_25700</name>
</gene>
<dbReference type="InterPro" id="IPR046373">
    <property type="entry name" value="Acyl-CoA_Oxase/DH_mid-dom_sf"/>
</dbReference>
<dbReference type="InterPro" id="IPR024674">
    <property type="entry name" value="HpaB/PvcC/4-BUDH_N"/>
</dbReference>
<dbReference type="PANTHER" id="PTHR36117:SF3">
    <property type="entry name" value="4-HYDROXYPHENYLACETATE 3-MONOOXYGENASE-RELATED"/>
    <property type="match status" value="1"/>
</dbReference>
<protein>
    <submittedName>
        <fullName evidence="6">4-hydroxyphenylacetate 3-hydroxylase N-terminal domain-containing protein</fullName>
    </submittedName>
</protein>
<dbReference type="InterPro" id="IPR009100">
    <property type="entry name" value="AcylCoA_DH/oxidase_NM_dom_sf"/>
</dbReference>
<evidence type="ECO:0000313" key="7">
    <source>
        <dbReference type="Proteomes" id="UP001501266"/>
    </source>
</evidence>
<keyword evidence="3" id="KW-0560">Oxidoreductase</keyword>
<dbReference type="InterPro" id="IPR024719">
    <property type="entry name" value="HpaB/PvcC/4-BUDH_C"/>
</dbReference>
<dbReference type="Gene3D" id="1.20.140.10">
    <property type="entry name" value="Butyryl-CoA Dehydrogenase, subunit A, domain 3"/>
    <property type="match status" value="1"/>
</dbReference>
<evidence type="ECO:0000259" key="4">
    <source>
        <dbReference type="Pfam" id="PF03241"/>
    </source>
</evidence>
<evidence type="ECO:0000256" key="2">
    <source>
        <dbReference type="ARBA" id="ARBA00022827"/>
    </source>
</evidence>
<comment type="caution">
    <text evidence="6">The sequence shown here is derived from an EMBL/GenBank/DDBJ whole genome shotgun (WGS) entry which is preliminary data.</text>
</comment>
<dbReference type="InterPro" id="IPR036250">
    <property type="entry name" value="AcylCo_DH-like_C"/>
</dbReference>
<sequence>MTDTTRRTRPQTGDEYLASLRDDREVWIHGERITDVTEHPAYRNSARSIARLFDQINDPARNGDTVVETDTGSGGSTHAFFRVQRSKDDLRAATRAIEAWQRLTFGWMGRTPDYKASLLSTVGADPAFFGEFSSNAQRIYDDAQELVSHVGHAIVHPPVDRAKGVEEVRDVFVHVERETDSGLIVSGAKVVATGAALTQKVFVSHFGAALGQKEFALTFMADIGGPGVRLYSRASYEEAAARAASPFDYPLSSRFDENDAILVFDEALIPWENVLIYDAQKVQHFNNEAAWMTRAALQSSTRLSVKLDFIIGLVSRALDVTGSGEFRGVQAQLGEIIAFRHTVAGLRDGMIEAAQPGFGDSVQPNQDYAFAFAALSPGNYTRMKQIIETIVASGLIYLNSNAVDFLTPDVEPHLARFMRGSNGNTAQDRSKIMKALWDSVGSEFGSRHELYELNYWGQPEKSYLDILDVAKHDGRLDENRAFAESFMSEYDLTGFTSPDLINPKDVNPYMR</sequence>
<dbReference type="EMBL" id="BAAAKK010000005">
    <property type="protein sequence ID" value="GAA1425897.1"/>
    <property type="molecule type" value="Genomic_DNA"/>
</dbReference>
<evidence type="ECO:0000256" key="1">
    <source>
        <dbReference type="ARBA" id="ARBA00022630"/>
    </source>
</evidence>
<keyword evidence="1" id="KW-0285">Flavoprotein</keyword>
<dbReference type="SUPFAM" id="SSF56645">
    <property type="entry name" value="Acyl-CoA dehydrogenase NM domain-like"/>
    <property type="match status" value="1"/>
</dbReference>
<dbReference type="SUPFAM" id="SSF47203">
    <property type="entry name" value="Acyl-CoA dehydrogenase C-terminal domain-like"/>
    <property type="match status" value="1"/>
</dbReference>
<dbReference type="PANTHER" id="PTHR36117">
    <property type="entry name" value="4-HYDROXYPHENYLACETATE 3-MONOOXYGENASE-RELATED"/>
    <property type="match status" value="1"/>
</dbReference>
<dbReference type="InterPro" id="IPR004925">
    <property type="entry name" value="HpaB/PvcC/4-BUDH"/>
</dbReference>
<evidence type="ECO:0000259" key="5">
    <source>
        <dbReference type="Pfam" id="PF11794"/>
    </source>
</evidence>
<feature type="domain" description="HpaB/PvcC/4-BUDH N-terminal" evidence="5">
    <location>
        <begin position="12"/>
        <end position="276"/>
    </location>
</feature>